<evidence type="ECO:0000256" key="2">
    <source>
        <dbReference type="ARBA" id="ARBA00023239"/>
    </source>
</evidence>
<organism evidence="4 5">
    <name type="scientific">Paenibacillus solisilvae</name>
    <dbReference type="NCBI Taxonomy" id="2486751"/>
    <lineage>
        <taxon>Bacteria</taxon>
        <taxon>Bacillati</taxon>
        <taxon>Bacillota</taxon>
        <taxon>Bacilli</taxon>
        <taxon>Bacillales</taxon>
        <taxon>Paenibacillaceae</taxon>
        <taxon>Paenibacillus</taxon>
    </lineage>
</organism>
<comment type="caution">
    <text evidence="4">The sequence shown here is derived from an EMBL/GenBank/DDBJ whole genome shotgun (WGS) entry which is preliminary data.</text>
</comment>
<dbReference type="PIRSF" id="PIRSF001365">
    <property type="entry name" value="DHDPS"/>
    <property type="match status" value="1"/>
</dbReference>
<evidence type="ECO:0000313" key="5">
    <source>
        <dbReference type="Proteomes" id="UP001596047"/>
    </source>
</evidence>
<dbReference type="SMART" id="SM01130">
    <property type="entry name" value="DHDPS"/>
    <property type="match status" value="1"/>
</dbReference>
<dbReference type="Proteomes" id="UP001596047">
    <property type="component" value="Unassembled WGS sequence"/>
</dbReference>
<name>A0ABW0VZ17_9BACL</name>
<dbReference type="PANTHER" id="PTHR12128:SF66">
    <property type="entry name" value="4-HYDROXY-2-OXOGLUTARATE ALDOLASE, MITOCHONDRIAL"/>
    <property type="match status" value="1"/>
</dbReference>
<keyword evidence="5" id="KW-1185">Reference proteome</keyword>
<dbReference type="RefSeq" id="WP_379189697.1">
    <property type="nucleotide sequence ID" value="NZ_JBHSOW010000068.1"/>
</dbReference>
<comment type="similarity">
    <text evidence="1 3">Belongs to the DapA family.</text>
</comment>
<dbReference type="Pfam" id="PF00701">
    <property type="entry name" value="DHDPS"/>
    <property type="match status" value="1"/>
</dbReference>
<proteinExistence type="inferred from homology"/>
<dbReference type="SUPFAM" id="SSF51569">
    <property type="entry name" value="Aldolase"/>
    <property type="match status" value="1"/>
</dbReference>
<gene>
    <name evidence="4" type="ORF">ACFPYJ_18710</name>
</gene>
<evidence type="ECO:0000256" key="3">
    <source>
        <dbReference type="PIRNR" id="PIRNR001365"/>
    </source>
</evidence>
<reference evidence="5" key="1">
    <citation type="journal article" date="2019" name="Int. J. Syst. Evol. Microbiol.">
        <title>The Global Catalogue of Microorganisms (GCM) 10K type strain sequencing project: providing services to taxonomists for standard genome sequencing and annotation.</title>
        <authorList>
            <consortium name="The Broad Institute Genomics Platform"/>
            <consortium name="The Broad Institute Genome Sequencing Center for Infectious Disease"/>
            <person name="Wu L."/>
            <person name="Ma J."/>
        </authorList>
    </citation>
    <scope>NUCLEOTIDE SEQUENCE [LARGE SCALE GENOMIC DNA]</scope>
    <source>
        <strain evidence="5">CGMCC 1.3240</strain>
    </source>
</reference>
<sequence length="296" mass="32878">MTTIKGNIPVIPTPLLNGKIEFEGFDRLFERTAKDLQGYVVCGSTGEAPALTTEERIKVISYTADIMPEGKEIVVGLGHTSLTDAIKIGTAAKEKGIRYALVPSPYYFPNSLDMVIDYFGQLADHTCLDFVFYDNPVTTKTHFTTDELIAIAKAIPNVKGVKMTDHSFEKIRNLKQRTDLVVFGGDDIIGFRAFVAGVDGSMTISPVIYPEAFRDCWETFRNGDIAKSFEIYSNVFLPFISMFGPGDEIPTTKYLFQNLGIFKSGEVRTPLLAPTETRKKEVLIGYEQGLKSIINK</sequence>
<protein>
    <submittedName>
        <fullName evidence="4">Dihydrodipicolinate synthase family protein</fullName>
    </submittedName>
</protein>
<dbReference type="EMBL" id="JBHSOW010000068">
    <property type="protein sequence ID" value="MFC5651102.1"/>
    <property type="molecule type" value="Genomic_DNA"/>
</dbReference>
<dbReference type="CDD" id="cd00408">
    <property type="entry name" value="DHDPS-like"/>
    <property type="match status" value="1"/>
</dbReference>
<dbReference type="InterPro" id="IPR002220">
    <property type="entry name" value="DapA-like"/>
</dbReference>
<keyword evidence="2 3" id="KW-0456">Lyase</keyword>
<dbReference type="InterPro" id="IPR013785">
    <property type="entry name" value="Aldolase_TIM"/>
</dbReference>
<dbReference type="Gene3D" id="3.20.20.70">
    <property type="entry name" value="Aldolase class I"/>
    <property type="match status" value="1"/>
</dbReference>
<dbReference type="PANTHER" id="PTHR12128">
    <property type="entry name" value="DIHYDRODIPICOLINATE SYNTHASE"/>
    <property type="match status" value="1"/>
</dbReference>
<evidence type="ECO:0000313" key="4">
    <source>
        <dbReference type="EMBL" id="MFC5651102.1"/>
    </source>
</evidence>
<accession>A0ABW0VZ17</accession>
<evidence type="ECO:0000256" key="1">
    <source>
        <dbReference type="ARBA" id="ARBA00007592"/>
    </source>
</evidence>
<dbReference type="PRINTS" id="PR00146">
    <property type="entry name" value="DHPICSNTHASE"/>
</dbReference>